<keyword evidence="2" id="KW-1185">Reference proteome</keyword>
<evidence type="ECO:0000313" key="1">
    <source>
        <dbReference type="EMBL" id="KIH88728.1"/>
    </source>
</evidence>
<dbReference type="VEuPathDB" id="FungiDB:SPBR_07877"/>
<comment type="caution">
    <text evidence="1">The sequence shown here is derived from an EMBL/GenBank/DDBJ whole genome shotgun (WGS) entry which is preliminary data.</text>
</comment>
<dbReference type="InterPro" id="IPR043519">
    <property type="entry name" value="NT_sf"/>
</dbReference>
<dbReference type="HOGENOM" id="CLU_098700_0_0_1"/>
<protein>
    <recommendedName>
        <fullName evidence="3">Nucleotidyltransferase</fullName>
    </recommendedName>
</protein>
<dbReference type="Gene3D" id="3.30.460.40">
    <property type="match status" value="1"/>
</dbReference>
<reference evidence="1 2" key="1">
    <citation type="journal article" date="2014" name="BMC Genomics">
        <title>Comparative genomics of the major fungal agents of human and animal Sporotrichosis: Sporothrix schenckii and Sporothrix brasiliensis.</title>
        <authorList>
            <person name="Teixeira M.M."/>
            <person name="de Almeida L.G."/>
            <person name="Kubitschek-Barreira P."/>
            <person name="Alves F.L."/>
            <person name="Kioshima E.S."/>
            <person name="Abadio A.K."/>
            <person name="Fernandes L."/>
            <person name="Derengowski L.S."/>
            <person name="Ferreira K.S."/>
            <person name="Souza R.C."/>
            <person name="Ruiz J.C."/>
            <person name="de Andrade N.C."/>
            <person name="Paes H.C."/>
            <person name="Nicola A.M."/>
            <person name="Albuquerque P."/>
            <person name="Gerber A.L."/>
            <person name="Martins V.P."/>
            <person name="Peconick L.D."/>
            <person name="Neto A.V."/>
            <person name="Chaucanez C.B."/>
            <person name="Silva P.A."/>
            <person name="Cunha O.L."/>
            <person name="de Oliveira F.F."/>
            <person name="dos Santos T.C."/>
            <person name="Barros A.L."/>
            <person name="Soares M.A."/>
            <person name="de Oliveira L.M."/>
            <person name="Marini M.M."/>
            <person name="Villalobos-Duno H."/>
            <person name="Cunha M.M."/>
            <person name="de Hoog S."/>
            <person name="da Silveira J.F."/>
            <person name="Henrissat B."/>
            <person name="Nino-Vega G.A."/>
            <person name="Cisalpino P.S."/>
            <person name="Mora-Montes H.M."/>
            <person name="Almeida S.R."/>
            <person name="Stajich J.E."/>
            <person name="Lopes-Bezerra L.M."/>
            <person name="Vasconcelos A.T."/>
            <person name="Felipe M.S."/>
        </authorList>
    </citation>
    <scope>NUCLEOTIDE SEQUENCE [LARGE SCALE GENOMIC DNA]</scope>
    <source>
        <strain evidence="1 2">5110</strain>
    </source>
</reference>
<evidence type="ECO:0000313" key="2">
    <source>
        <dbReference type="Proteomes" id="UP000031575"/>
    </source>
</evidence>
<sequence length="202" mass="22060">MSATSHNNEVILYATAEVGKAMYGMKYAIVGGAACAALGSERFTEDIDLVVPRGETIAARRRLQPNPRITIDPRTRRTFFDSSVPIEILVPPAMFKGEFTDETPVIEIGGASILKPTLLLNSKCGSIWQRAEENKKATDAYDIKFLLGWLADADCLLLAGSQARAEVPNATRDFVAAFTSKFGDAEIWVRAGLVFDEEEATQ</sequence>
<dbReference type="EMBL" id="AWTV01000009">
    <property type="protein sequence ID" value="KIH88728.1"/>
    <property type="molecule type" value="Genomic_DNA"/>
</dbReference>
<evidence type="ECO:0008006" key="3">
    <source>
        <dbReference type="Google" id="ProtNLM"/>
    </source>
</evidence>
<gene>
    <name evidence="1" type="ORF">SPBR_07877</name>
</gene>
<proteinExistence type="predicted"/>
<dbReference type="AlphaFoldDB" id="A0A0C2FC89"/>
<dbReference type="GeneID" id="63681052"/>
<name>A0A0C2FC89_9PEZI</name>
<accession>A0A0C2FC89</accession>
<dbReference type="OrthoDB" id="5419802at2759"/>
<organism evidence="1 2">
    <name type="scientific">Sporothrix brasiliensis 5110</name>
    <dbReference type="NCBI Taxonomy" id="1398154"/>
    <lineage>
        <taxon>Eukaryota</taxon>
        <taxon>Fungi</taxon>
        <taxon>Dikarya</taxon>
        <taxon>Ascomycota</taxon>
        <taxon>Pezizomycotina</taxon>
        <taxon>Sordariomycetes</taxon>
        <taxon>Sordariomycetidae</taxon>
        <taxon>Ophiostomatales</taxon>
        <taxon>Ophiostomataceae</taxon>
        <taxon>Sporothrix</taxon>
    </lineage>
</organism>
<dbReference type="Proteomes" id="UP000031575">
    <property type="component" value="Unassembled WGS sequence"/>
</dbReference>
<dbReference type="RefSeq" id="XP_040616738.1">
    <property type="nucleotide sequence ID" value="XM_040766131.1"/>
</dbReference>
<dbReference type="SUPFAM" id="SSF81301">
    <property type="entry name" value="Nucleotidyltransferase"/>
    <property type="match status" value="1"/>
</dbReference>